<dbReference type="Proteomes" id="UP000195897">
    <property type="component" value="Unassembled WGS sequence"/>
</dbReference>
<name>A0A1Y4LBE4_9FIRM</name>
<accession>A0A1Y4LBE4</accession>
<comment type="caution">
    <text evidence="1">The sequence shown here is derived from an EMBL/GenBank/DDBJ whole genome shotgun (WGS) entry which is preliminary data.</text>
</comment>
<organism evidence="1 2">
    <name type="scientific">Butyricicoccus pullicaecorum</name>
    <dbReference type="NCBI Taxonomy" id="501571"/>
    <lineage>
        <taxon>Bacteria</taxon>
        <taxon>Bacillati</taxon>
        <taxon>Bacillota</taxon>
        <taxon>Clostridia</taxon>
        <taxon>Eubacteriales</taxon>
        <taxon>Butyricicoccaceae</taxon>
        <taxon>Butyricicoccus</taxon>
    </lineage>
</organism>
<protein>
    <submittedName>
        <fullName evidence="1">Uncharacterized protein</fullName>
    </submittedName>
</protein>
<dbReference type="EMBL" id="NFKK01000002">
    <property type="protein sequence ID" value="OUP54047.1"/>
    <property type="molecule type" value="Genomic_DNA"/>
</dbReference>
<sequence length="83" mass="9802">MFVFFFSESKQLNLKCEVGLFFDIMMKSKKLPKNSSHVFCLTYRMSQIAENIGPEESGEFWKHLKNSDVLTNQTSQKSHRKFF</sequence>
<proteinExistence type="predicted"/>
<reference evidence="2" key="1">
    <citation type="submission" date="2017-04" db="EMBL/GenBank/DDBJ databases">
        <title>Function of individual gut microbiota members based on whole genome sequencing of pure cultures obtained from chicken caecum.</title>
        <authorList>
            <person name="Medvecky M."/>
            <person name="Cejkova D."/>
            <person name="Polansky O."/>
            <person name="Karasova D."/>
            <person name="Kubasova T."/>
            <person name="Cizek A."/>
            <person name="Rychlik I."/>
        </authorList>
    </citation>
    <scope>NUCLEOTIDE SEQUENCE [LARGE SCALE GENOMIC DNA]</scope>
    <source>
        <strain evidence="2">An180</strain>
    </source>
</reference>
<dbReference type="AlphaFoldDB" id="A0A1Y4LBE4"/>
<gene>
    <name evidence="1" type="ORF">B5F17_02225</name>
</gene>
<evidence type="ECO:0000313" key="1">
    <source>
        <dbReference type="EMBL" id="OUP54047.1"/>
    </source>
</evidence>
<evidence type="ECO:0000313" key="2">
    <source>
        <dbReference type="Proteomes" id="UP000195897"/>
    </source>
</evidence>